<dbReference type="GO" id="GO:0008168">
    <property type="term" value="F:methyltransferase activity"/>
    <property type="evidence" value="ECO:0007669"/>
    <property type="project" value="UniProtKB-KW"/>
</dbReference>
<evidence type="ECO:0000259" key="1">
    <source>
        <dbReference type="Pfam" id="PF13649"/>
    </source>
</evidence>
<keyword evidence="2" id="KW-0808">Transferase</keyword>
<feature type="domain" description="Methyltransferase" evidence="1">
    <location>
        <begin position="53"/>
        <end position="145"/>
    </location>
</feature>
<dbReference type="Gene3D" id="3.40.50.150">
    <property type="entry name" value="Vaccinia Virus protein VP39"/>
    <property type="match status" value="1"/>
</dbReference>
<name>A0ABU8XNA2_9PROT</name>
<proteinExistence type="predicted"/>
<organism evidence="2 3">
    <name type="scientific">Benzoatithermus flavus</name>
    <dbReference type="NCBI Taxonomy" id="3108223"/>
    <lineage>
        <taxon>Bacteria</taxon>
        <taxon>Pseudomonadati</taxon>
        <taxon>Pseudomonadota</taxon>
        <taxon>Alphaproteobacteria</taxon>
        <taxon>Geminicoccales</taxon>
        <taxon>Geminicoccaceae</taxon>
        <taxon>Benzoatithermus</taxon>
    </lineage>
</organism>
<dbReference type="EMBL" id="JBBLZC010000004">
    <property type="protein sequence ID" value="MEK0082675.1"/>
    <property type="molecule type" value="Genomic_DNA"/>
</dbReference>
<dbReference type="InterPro" id="IPR029063">
    <property type="entry name" value="SAM-dependent_MTases_sf"/>
</dbReference>
<dbReference type="GO" id="GO:0032259">
    <property type="term" value="P:methylation"/>
    <property type="evidence" value="ECO:0007669"/>
    <property type="project" value="UniProtKB-KW"/>
</dbReference>
<dbReference type="EC" id="2.1.-.-" evidence="2"/>
<dbReference type="InterPro" id="IPR041698">
    <property type="entry name" value="Methyltransf_25"/>
</dbReference>
<dbReference type="SUPFAM" id="SSF53335">
    <property type="entry name" value="S-adenosyl-L-methionine-dependent methyltransferases"/>
    <property type="match status" value="1"/>
</dbReference>
<accession>A0ABU8XNA2</accession>
<gene>
    <name evidence="2" type="ORF">U1T56_05910</name>
</gene>
<dbReference type="RefSeq" id="WP_418158521.1">
    <property type="nucleotide sequence ID" value="NZ_JBBLZC010000004.1"/>
</dbReference>
<keyword evidence="2" id="KW-0489">Methyltransferase</keyword>
<evidence type="ECO:0000313" key="2">
    <source>
        <dbReference type="EMBL" id="MEK0082675.1"/>
    </source>
</evidence>
<comment type="caution">
    <text evidence="2">The sequence shown here is derived from an EMBL/GenBank/DDBJ whole genome shotgun (WGS) entry which is preliminary data.</text>
</comment>
<reference evidence="2 3" key="1">
    <citation type="submission" date="2024-01" db="EMBL/GenBank/DDBJ databases">
        <title>Multi-omics insights into the function and evolution of sodium benzoate biodegradation pathways in Benzoatithermus flavus gen. nov., sp. nov. from hot spring.</title>
        <authorList>
            <person name="Hu C.-J."/>
            <person name="Li W.-J."/>
        </authorList>
    </citation>
    <scope>NUCLEOTIDE SEQUENCE [LARGE SCALE GENOMIC DNA]</scope>
    <source>
        <strain evidence="2 3">SYSU G07066</strain>
    </source>
</reference>
<dbReference type="CDD" id="cd02440">
    <property type="entry name" value="AdoMet_MTases"/>
    <property type="match status" value="1"/>
</dbReference>
<evidence type="ECO:0000313" key="3">
    <source>
        <dbReference type="Proteomes" id="UP001375743"/>
    </source>
</evidence>
<dbReference type="Pfam" id="PF13649">
    <property type="entry name" value="Methyltransf_25"/>
    <property type="match status" value="1"/>
</dbReference>
<keyword evidence="3" id="KW-1185">Reference proteome</keyword>
<dbReference type="Proteomes" id="UP001375743">
    <property type="component" value="Unassembled WGS sequence"/>
</dbReference>
<protein>
    <submittedName>
        <fullName evidence="2">Class I SAM-dependent methyltransferase</fullName>
        <ecNumber evidence="2">2.1.-.-</ecNumber>
    </submittedName>
</protein>
<sequence length="212" mass="22877">MSDSETSDEGATTPSRDWQRYYCATEGRPPRPTLLRALAAFAREGLGAGGLAVDLGCGSGRDALPLLRAGWRVWALDSEAEGLARLQRQAAAEGLEGLTAVLGRFEDTPLPPCDLVNASFSLFACPPAHFPALWSGIVTALRPGGRFAGQLLGPRDSWAARPETSFVTRDGLDALLAPFTVEHLEEEETDSVTPMGEAKHWHIWHVNARRSS</sequence>